<gene>
    <name evidence="3" type="ORF">CP985_05310</name>
</gene>
<dbReference type="GO" id="GO:0004081">
    <property type="term" value="F:bis(5'-nucleosyl)-tetraphosphatase (asymmetrical) activity"/>
    <property type="evidence" value="ECO:0007669"/>
    <property type="project" value="TreeGrafter"/>
</dbReference>
<dbReference type="Pfam" id="PF00293">
    <property type="entry name" value="NUDIX"/>
    <property type="match status" value="1"/>
</dbReference>
<dbReference type="PANTHER" id="PTHR21340:SF0">
    <property type="entry name" value="BIS(5'-NUCLEOSYL)-TETRAPHOSPHATASE [ASYMMETRICAL]"/>
    <property type="match status" value="1"/>
</dbReference>
<dbReference type="RefSeq" id="WP_114841305.1">
    <property type="nucleotide sequence ID" value="NZ_CP031219.1"/>
</dbReference>
<organism evidence="3 4">
    <name type="scientific">Malaciobacter mytili LMG 24559</name>
    <dbReference type="NCBI Taxonomy" id="1032238"/>
    <lineage>
        <taxon>Bacteria</taxon>
        <taxon>Pseudomonadati</taxon>
        <taxon>Campylobacterota</taxon>
        <taxon>Epsilonproteobacteria</taxon>
        <taxon>Campylobacterales</taxon>
        <taxon>Arcobacteraceae</taxon>
        <taxon>Malaciobacter</taxon>
    </lineage>
</organism>
<dbReference type="PROSITE" id="PS51462">
    <property type="entry name" value="NUDIX"/>
    <property type="match status" value="1"/>
</dbReference>
<dbReference type="GO" id="GO:0006167">
    <property type="term" value="P:AMP biosynthetic process"/>
    <property type="evidence" value="ECO:0007669"/>
    <property type="project" value="TreeGrafter"/>
</dbReference>
<dbReference type="AlphaFoldDB" id="A0AAX2AIK6"/>
<keyword evidence="1 3" id="KW-0378">Hydrolase</keyword>
<dbReference type="InterPro" id="IPR000086">
    <property type="entry name" value="NUDIX_hydrolase_dom"/>
</dbReference>
<dbReference type="EMBL" id="NXID01000016">
    <property type="protein sequence ID" value="RXK15994.1"/>
    <property type="molecule type" value="Genomic_DNA"/>
</dbReference>
<evidence type="ECO:0000313" key="4">
    <source>
        <dbReference type="Proteomes" id="UP000290092"/>
    </source>
</evidence>
<comment type="caution">
    <text evidence="3">The sequence shown here is derived from an EMBL/GenBank/DDBJ whole genome shotgun (WGS) entry which is preliminary data.</text>
</comment>
<protein>
    <submittedName>
        <fullName evidence="3">NUDIX hydrolase</fullName>
    </submittedName>
</protein>
<evidence type="ECO:0000313" key="3">
    <source>
        <dbReference type="EMBL" id="RXK15994.1"/>
    </source>
</evidence>
<name>A0AAX2AIK6_9BACT</name>
<sequence length="149" mass="17634">MKKKSDKAYGVALYKIENKKIKILLCKSVKSKDRWGFLKGVMQTGETPAQCAKREFFEESSISVDISLFEEYFEQKNSEKDIGVWLANAKNIKGLDKYFTEDRLLDKYLSWENSKVKFFTLNELPEIKKKQKILIYKIKDFLKNKNQFH</sequence>
<evidence type="ECO:0000256" key="1">
    <source>
        <dbReference type="ARBA" id="ARBA00022801"/>
    </source>
</evidence>
<dbReference type="Proteomes" id="UP000290092">
    <property type="component" value="Unassembled WGS sequence"/>
</dbReference>
<reference evidence="3 4" key="1">
    <citation type="submission" date="2017-09" db="EMBL/GenBank/DDBJ databases">
        <title>Genomics of the genus Arcobacter.</title>
        <authorList>
            <person name="Perez-Cataluna A."/>
            <person name="Figueras M.J."/>
            <person name="Salas-Masso N."/>
        </authorList>
    </citation>
    <scope>NUCLEOTIDE SEQUENCE [LARGE SCALE GENOMIC DNA]</scope>
    <source>
        <strain evidence="3 4">CECT 7386</strain>
    </source>
</reference>
<evidence type="ECO:0000259" key="2">
    <source>
        <dbReference type="PROSITE" id="PS51462"/>
    </source>
</evidence>
<feature type="domain" description="Nudix hydrolase" evidence="2">
    <location>
        <begin position="4"/>
        <end position="141"/>
    </location>
</feature>
<dbReference type="PANTHER" id="PTHR21340">
    <property type="entry name" value="DIADENOSINE 5,5-P1,P4-TETRAPHOSPHATE PYROPHOSPHOHYDROLASE MUTT"/>
    <property type="match status" value="1"/>
</dbReference>
<dbReference type="GO" id="GO:0006754">
    <property type="term" value="P:ATP biosynthetic process"/>
    <property type="evidence" value="ECO:0007669"/>
    <property type="project" value="TreeGrafter"/>
</dbReference>
<accession>A0AAX2AIK6</accession>
<dbReference type="Gene3D" id="3.90.79.10">
    <property type="entry name" value="Nucleoside Triphosphate Pyrophosphohydrolase"/>
    <property type="match status" value="1"/>
</dbReference>
<keyword evidence="4" id="KW-1185">Reference proteome</keyword>
<proteinExistence type="predicted"/>
<dbReference type="SUPFAM" id="SSF55811">
    <property type="entry name" value="Nudix"/>
    <property type="match status" value="1"/>
</dbReference>
<dbReference type="KEGG" id="amyt:AMYT_0841"/>
<dbReference type="InterPro" id="IPR015797">
    <property type="entry name" value="NUDIX_hydrolase-like_dom_sf"/>
</dbReference>
<dbReference type="InterPro" id="IPR051325">
    <property type="entry name" value="Nudix_hydrolase_domain"/>
</dbReference>